<accession>A0A0L8FJ81</accession>
<dbReference type="EMBL" id="KQ430417">
    <property type="protein sequence ID" value="KOF64169.1"/>
    <property type="molecule type" value="Genomic_DNA"/>
</dbReference>
<gene>
    <name evidence="1" type="ORF">OCBIM_22017685mg</name>
</gene>
<evidence type="ECO:0000313" key="1">
    <source>
        <dbReference type="EMBL" id="KOF64169.1"/>
    </source>
</evidence>
<sequence length="86" mass="9726">MILCPHYSLNNTLPCGKRAQTCDRSYATRATLLPKLFLFCPWWFFLGVKTSLPTTTFHVSSLQSKIDFNFPPGSSQILVSSSFLCF</sequence>
<organism evidence="1">
    <name type="scientific">Octopus bimaculoides</name>
    <name type="common">California two-spotted octopus</name>
    <dbReference type="NCBI Taxonomy" id="37653"/>
    <lineage>
        <taxon>Eukaryota</taxon>
        <taxon>Metazoa</taxon>
        <taxon>Spiralia</taxon>
        <taxon>Lophotrochozoa</taxon>
        <taxon>Mollusca</taxon>
        <taxon>Cephalopoda</taxon>
        <taxon>Coleoidea</taxon>
        <taxon>Octopodiformes</taxon>
        <taxon>Octopoda</taxon>
        <taxon>Incirrata</taxon>
        <taxon>Octopodidae</taxon>
        <taxon>Octopus</taxon>
    </lineage>
</organism>
<proteinExistence type="predicted"/>
<protein>
    <submittedName>
        <fullName evidence="1">Uncharacterized protein</fullName>
    </submittedName>
</protein>
<dbReference type="AlphaFoldDB" id="A0A0L8FJ81"/>
<reference evidence="1" key="1">
    <citation type="submission" date="2015-07" db="EMBL/GenBank/DDBJ databases">
        <title>MeaNS - Measles Nucleotide Surveillance Program.</title>
        <authorList>
            <person name="Tran T."/>
            <person name="Druce J."/>
        </authorList>
    </citation>
    <scope>NUCLEOTIDE SEQUENCE</scope>
    <source>
        <strain evidence="1">UCB-OBI-ISO-001</strain>
        <tissue evidence="1">Gonad</tissue>
    </source>
</reference>
<name>A0A0L8FJ81_OCTBM</name>